<evidence type="ECO:0000313" key="3">
    <source>
        <dbReference type="Proteomes" id="UP000002296"/>
    </source>
</evidence>
<dbReference type="InParanoid" id="Q4DRE7"/>
<keyword evidence="2" id="KW-0436">Ligase</keyword>
<protein>
    <submittedName>
        <fullName evidence="2">Ubiquitin-protein ligase, putative</fullName>
    </submittedName>
</protein>
<feature type="region of interest" description="Disordered" evidence="1">
    <location>
        <begin position="128"/>
        <end position="147"/>
    </location>
</feature>
<dbReference type="GeneID" id="3548935"/>
<organism evidence="2 3">
    <name type="scientific">Trypanosoma cruzi (strain CL Brener)</name>
    <dbReference type="NCBI Taxonomy" id="353153"/>
    <lineage>
        <taxon>Eukaryota</taxon>
        <taxon>Discoba</taxon>
        <taxon>Euglenozoa</taxon>
        <taxon>Kinetoplastea</taxon>
        <taxon>Metakinetoplastina</taxon>
        <taxon>Trypanosomatida</taxon>
        <taxon>Trypanosomatidae</taxon>
        <taxon>Trypanosoma</taxon>
        <taxon>Schizotrypanum</taxon>
    </lineage>
</organism>
<evidence type="ECO:0000313" key="2">
    <source>
        <dbReference type="EMBL" id="EAN95117.1"/>
    </source>
</evidence>
<dbReference type="GO" id="GO:0016874">
    <property type="term" value="F:ligase activity"/>
    <property type="evidence" value="ECO:0007669"/>
    <property type="project" value="UniProtKB-KW"/>
</dbReference>
<dbReference type="PaxDb" id="353153-Q4DRE7"/>
<reference evidence="2 3" key="1">
    <citation type="journal article" date="2005" name="Science">
        <title>The genome sequence of Trypanosoma cruzi, etiologic agent of Chagas disease.</title>
        <authorList>
            <person name="El-Sayed N.M."/>
            <person name="Myler P.J."/>
            <person name="Bartholomeu D.C."/>
            <person name="Nilsson D."/>
            <person name="Aggarwal G."/>
            <person name="Tran A.N."/>
            <person name="Ghedin E."/>
            <person name="Worthey E.A."/>
            <person name="Delcher A.L."/>
            <person name="Blandin G."/>
            <person name="Westenberger S.J."/>
            <person name="Caler E."/>
            <person name="Cerqueira G.C."/>
            <person name="Branche C."/>
            <person name="Haas B."/>
            <person name="Anupama A."/>
            <person name="Arner E."/>
            <person name="Aslund L."/>
            <person name="Attipoe P."/>
            <person name="Bontempi E."/>
            <person name="Bringaud F."/>
            <person name="Burton P."/>
            <person name="Cadag E."/>
            <person name="Campbell D.A."/>
            <person name="Carrington M."/>
            <person name="Crabtree J."/>
            <person name="Darban H."/>
            <person name="da Silveira J.F."/>
            <person name="de Jong P."/>
            <person name="Edwards K."/>
            <person name="Englund P.T."/>
            <person name="Fazelina G."/>
            <person name="Feldblyum T."/>
            <person name="Ferella M."/>
            <person name="Frasch A.C."/>
            <person name="Gull K."/>
            <person name="Horn D."/>
            <person name="Hou L."/>
            <person name="Huang Y."/>
            <person name="Kindlund E."/>
            <person name="Klingbeil M."/>
            <person name="Kluge S."/>
            <person name="Koo H."/>
            <person name="Lacerda D."/>
            <person name="Levin M.J."/>
            <person name="Lorenzi H."/>
            <person name="Louie T."/>
            <person name="Machado C.R."/>
            <person name="McCulloch R."/>
            <person name="McKenna A."/>
            <person name="Mizuno Y."/>
            <person name="Mottram J.C."/>
            <person name="Nelson S."/>
            <person name="Ochaya S."/>
            <person name="Osoegawa K."/>
            <person name="Pai G."/>
            <person name="Parsons M."/>
            <person name="Pentony M."/>
            <person name="Pettersson U."/>
            <person name="Pop M."/>
            <person name="Ramirez J.L."/>
            <person name="Rinta J."/>
            <person name="Robertson L."/>
            <person name="Salzberg S.L."/>
            <person name="Sanchez D.O."/>
            <person name="Seyler A."/>
            <person name="Sharma R."/>
            <person name="Shetty J."/>
            <person name="Simpson A.J."/>
            <person name="Sisk E."/>
            <person name="Tammi M.T."/>
            <person name="Tarleton R."/>
            <person name="Teixeira S."/>
            <person name="Van Aken S."/>
            <person name="Vogt C."/>
            <person name="Ward P.N."/>
            <person name="Wickstead B."/>
            <person name="Wortman J."/>
            <person name="White O."/>
            <person name="Fraser C.M."/>
            <person name="Stuart K.D."/>
            <person name="Andersson B."/>
        </authorList>
    </citation>
    <scope>NUCLEOTIDE SEQUENCE [LARGE SCALE GENOMIC DNA]</scope>
    <source>
        <strain evidence="2 3">CL Brener</strain>
    </source>
</reference>
<feature type="non-terminal residue" evidence="2">
    <location>
        <position position="147"/>
    </location>
</feature>
<dbReference type="EMBL" id="AAHK01000232">
    <property type="protein sequence ID" value="EAN95117.1"/>
    <property type="molecule type" value="Genomic_DNA"/>
</dbReference>
<name>Q4DRE7_TRYCC</name>
<proteinExistence type="predicted"/>
<keyword evidence="3" id="KW-1185">Reference proteome</keyword>
<comment type="caution">
    <text evidence="2">The sequence shown here is derived from an EMBL/GenBank/DDBJ whole genome shotgun (WGS) entry which is preliminary data.</text>
</comment>
<dbReference type="Proteomes" id="UP000002296">
    <property type="component" value="Unassembled WGS sequence"/>
</dbReference>
<dbReference type="RefSeq" id="XP_816968.1">
    <property type="nucleotide sequence ID" value="XM_811875.1"/>
</dbReference>
<sequence length="147" mass="16404">MLGRIGTARGQMGTQYQYSETMTGHYLPLPPPVLQQYTLRLKACLGDPAMTPKVFEAMLHDEEFYRDVNSMYTKEFVELLRAVGCRWLRLHVFEILGRGQDAGGNRVDTDLVEDDGAGAAAAATAGHLSLEANEEEVMEPEREGRQE</sequence>
<evidence type="ECO:0000256" key="1">
    <source>
        <dbReference type="SAM" id="MobiDB-lite"/>
    </source>
</evidence>
<dbReference type="AlphaFoldDB" id="Q4DRE7"/>
<gene>
    <name evidence="2" type="ORF">Tc00.1047053508547.201</name>
</gene>
<accession>Q4DRE7</accession>
<dbReference type="KEGG" id="tcr:508547.201"/>
<dbReference type="STRING" id="353153.Q4DRE7"/>